<dbReference type="Proteomes" id="UP000002212">
    <property type="component" value="Chromosome"/>
</dbReference>
<dbReference type="Gene3D" id="3.30.200.20">
    <property type="entry name" value="Phosphorylase Kinase, domain 1"/>
    <property type="match status" value="1"/>
</dbReference>
<gene>
    <name evidence="2" type="ordered locus">ROP_45630</name>
</gene>
<evidence type="ECO:0000313" key="3">
    <source>
        <dbReference type="Proteomes" id="UP000002212"/>
    </source>
</evidence>
<dbReference type="PATRIC" id="fig|632772.20.peg.4774"/>
<dbReference type="KEGG" id="rop:ROP_45630"/>
<protein>
    <submittedName>
        <fullName evidence="2">Uncharacterized protein</fullName>
    </submittedName>
</protein>
<dbReference type="EMBL" id="AP011115">
    <property type="protein sequence ID" value="BAH52810.1"/>
    <property type="molecule type" value="Genomic_DNA"/>
</dbReference>
<dbReference type="HOGENOM" id="CLU_1446596_0_0_11"/>
<accession>C1BAV7</accession>
<name>C1BAV7_RHOOB</name>
<proteinExistence type="predicted"/>
<feature type="region of interest" description="Disordered" evidence="1">
    <location>
        <begin position="138"/>
        <end position="159"/>
    </location>
</feature>
<dbReference type="AlphaFoldDB" id="C1BAV7"/>
<sequence>MVMTTPTSRAAARVEPTIDAVLRRKMQRRGAMIHEQPAIDAVSERLREFLSRRIDGEFLIENIGRLAGGASKEQFVFDLDWVRNGHRGRDRMVLRMDPPGSMVETPRLREFEVLKMLDGVVPVPLVFWATEDPAEQENLRQDRLAGSAGPDRARGSGRYNSVPRISALAQNHRTGNQCERWYLRCLR</sequence>
<dbReference type="STRING" id="632772.ROP_45630"/>
<evidence type="ECO:0000256" key="1">
    <source>
        <dbReference type="SAM" id="MobiDB-lite"/>
    </source>
</evidence>
<evidence type="ECO:0000313" key="2">
    <source>
        <dbReference type="EMBL" id="BAH52810.1"/>
    </source>
</evidence>
<organism evidence="2 3">
    <name type="scientific">Rhodococcus opacus (strain B4)</name>
    <dbReference type="NCBI Taxonomy" id="632772"/>
    <lineage>
        <taxon>Bacteria</taxon>
        <taxon>Bacillati</taxon>
        <taxon>Actinomycetota</taxon>
        <taxon>Actinomycetes</taxon>
        <taxon>Mycobacteriales</taxon>
        <taxon>Nocardiaceae</taxon>
        <taxon>Rhodococcus</taxon>
    </lineage>
</organism>
<reference evidence="2 3" key="1">
    <citation type="submission" date="2009-03" db="EMBL/GenBank/DDBJ databases">
        <title>Comparison of the complete genome sequences of Rhodococcus erythropolis PR4 and Rhodococcus opacus B4.</title>
        <authorList>
            <person name="Takarada H."/>
            <person name="Sekine M."/>
            <person name="Hosoyama A."/>
            <person name="Yamada R."/>
            <person name="Fujisawa T."/>
            <person name="Omata S."/>
            <person name="Shimizu A."/>
            <person name="Tsukatani N."/>
            <person name="Tanikawa S."/>
            <person name="Fujita N."/>
            <person name="Harayama S."/>
        </authorList>
    </citation>
    <scope>NUCLEOTIDE SEQUENCE [LARGE SCALE GENOMIC DNA]</scope>
    <source>
        <strain evidence="2 3">B4</strain>
    </source>
</reference>